<protein>
    <recommendedName>
        <fullName evidence="6">DUF866-domain-containing protein</fullName>
    </recommendedName>
</protein>
<keyword evidence="2" id="KW-0479">Metal-binding</keyword>
<dbReference type="Pfam" id="PF05907">
    <property type="entry name" value="CXXC_Zn-b_euk"/>
    <property type="match status" value="1"/>
</dbReference>
<dbReference type="GO" id="GO:0008270">
    <property type="term" value="F:zinc ion binding"/>
    <property type="evidence" value="ECO:0007669"/>
    <property type="project" value="TreeGrafter"/>
</dbReference>
<comment type="caution">
    <text evidence="4">The sequence shown here is derived from an EMBL/GenBank/DDBJ whole genome shotgun (WGS) entry which is preliminary data.</text>
</comment>
<accession>A0AAE1UBL0</accession>
<gene>
    <name evidence="4" type="ORF">Pmani_011381</name>
</gene>
<dbReference type="SUPFAM" id="SSF141678">
    <property type="entry name" value="MAL13P1.257-like"/>
    <property type="match status" value="1"/>
</dbReference>
<sequence length="158" mass="17644">MPVYQVSIRAQLENVTNLHAPGDNFQYCIKTKCNSCNEVTKKWQFVSADERVDIPGSRGTGNYVSKCKLCNRTSSLDVLTSKKQAYTADDVPSFKVIIAFECRGMSVVDFQFGEGWACDGQESGTHFIDLSLGDEDWCDYDEDGSCPVGITELEYKVH</sequence>
<proteinExistence type="inferred from homology"/>
<dbReference type="PANTHER" id="PTHR12857">
    <property type="entry name" value="CXXC MOTIF CONTAINING ZINC BINDING PROTEIN"/>
    <property type="match status" value="1"/>
</dbReference>
<evidence type="ECO:0000256" key="3">
    <source>
        <dbReference type="ARBA" id="ARBA00022833"/>
    </source>
</evidence>
<evidence type="ECO:0000313" key="4">
    <source>
        <dbReference type="EMBL" id="KAK4317537.1"/>
    </source>
</evidence>
<dbReference type="AlphaFoldDB" id="A0AAE1UBL0"/>
<dbReference type="EMBL" id="JAWZYT010000915">
    <property type="protein sequence ID" value="KAK4317537.1"/>
    <property type="molecule type" value="Genomic_DNA"/>
</dbReference>
<comment type="similarity">
    <text evidence="1">Belongs to the UPF0587 family.</text>
</comment>
<organism evidence="4 5">
    <name type="scientific">Petrolisthes manimaculis</name>
    <dbReference type="NCBI Taxonomy" id="1843537"/>
    <lineage>
        <taxon>Eukaryota</taxon>
        <taxon>Metazoa</taxon>
        <taxon>Ecdysozoa</taxon>
        <taxon>Arthropoda</taxon>
        <taxon>Crustacea</taxon>
        <taxon>Multicrustacea</taxon>
        <taxon>Malacostraca</taxon>
        <taxon>Eumalacostraca</taxon>
        <taxon>Eucarida</taxon>
        <taxon>Decapoda</taxon>
        <taxon>Pleocyemata</taxon>
        <taxon>Anomura</taxon>
        <taxon>Galatheoidea</taxon>
        <taxon>Porcellanidae</taxon>
        <taxon>Petrolisthes</taxon>
    </lineage>
</organism>
<evidence type="ECO:0008006" key="6">
    <source>
        <dbReference type="Google" id="ProtNLM"/>
    </source>
</evidence>
<keyword evidence="3" id="KW-0862">Zinc</keyword>
<dbReference type="Proteomes" id="UP001292094">
    <property type="component" value="Unassembled WGS sequence"/>
</dbReference>
<name>A0AAE1UBL0_9EUCA</name>
<evidence type="ECO:0000256" key="1">
    <source>
        <dbReference type="ARBA" id="ARBA00007818"/>
    </source>
</evidence>
<keyword evidence="5" id="KW-1185">Reference proteome</keyword>
<reference evidence="4" key="1">
    <citation type="submission" date="2023-11" db="EMBL/GenBank/DDBJ databases">
        <title>Genome assemblies of two species of porcelain crab, Petrolisthes cinctipes and Petrolisthes manimaculis (Anomura: Porcellanidae).</title>
        <authorList>
            <person name="Angst P."/>
        </authorList>
    </citation>
    <scope>NUCLEOTIDE SEQUENCE</scope>
    <source>
        <strain evidence="4">PB745_02</strain>
        <tissue evidence="4">Gill</tissue>
    </source>
</reference>
<dbReference type="InterPro" id="IPR008584">
    <property type="entry name" value="CXXC_Zn-binding_euk"/>
</dbReference>
<evidence type="ECO:0000256" key="2">
    <source>
        <dbReference type="ARBA" id="ARBA00022723"/>
    </source>
</evidence>
<dbReference type="PANTHER" id="PTHR12857:SF0">
    <property type="entry name" value="CXXC MOTIF CONTAINING ZINC BINDING PROTEIN"/>
    <property type="match status" value="1"/>
</dbReference>
<evidence type="ECO:0000313" key="5">
    <source>
        <dbReference type="Proteomes" id="UP001292094"/>
    </source>
</evidence>